<feature type="transmembrane region" description="Helical" evidence="1">
    <location>
        <begin position="361"/>
        <end position="381"/>
    </location>
</feature>
<gene>
    <name evidence="2" type="ORF">ENU66_06025</name>
</gene>
<feature type="transmembrane region" description="Helical" evidence="1">
    <location>
        <begin position="226"/>
        <end position="245"/>
    </location>
</feature>
<sequence>MNESKGKGNLIKKFGKFKEILGNEKLKWYLSITLSTIVAIFTTYMVILHRGLSFDGAFHTQAAINLYKGASFNLDYGIKPYIQIGLPFQIFNGLFIYLFGRNFVVANLANILFYWLFFGFILFLSRKYSSVLPLLSFIAISFMPAFQIYGFGGYGELPALMYAIFGVYVLLKGLVKEDNSLLYIVFGFLMLSFAVATKWIIYTLFIPLSLLCIPIALLLRKYSQILLGSIVFALNFIVLFLIQYYEPANPQIVGILFNALYNQATQNPYNSYLLRLSAFMEEYIRYSGFEVMAWLKIVLAVFIGILAAIDYFKIIKSLYIKVKNKNRTEDFDERRLFLIFICLSSVFYLFCWFFLWQKNWYRRVFNADILLFLSIGLLSNLYNKNSKNNIYRILKSFSVLAIVIFIIFYGYIQLSHLNLDNTSGKLESKLKEGLSSLPENFEGFGYGWWQAPRWSYISGKKFHNLFEYPVLYYTLQGIPCYVFYEPENVLDLSSIKYIEDTYNIRTVFEYKGFKIVRIIDFNKTNVIYTEEIDFSKGDFSKSIKNFWRWERGFRHSKIESAIFLNNTGNFSYIYMDFKAHKGLENVILKGFLIPANESQGYIYDIPVRVVEHNHVFLEIPLHQGNKLLTLYLFHLGEIKKPPNDARLLGITVWKIKLTNLTDKSDDLIIKPSGVLFVEPISK</sequence>
<feature type="transmembrane region" description="Helical" evidence="1">
    <location>
        <begin position="28"/>
        <end position="48"/>
    </location>
</feature>
<dbReference type="EMBL" id="DTDJ01000042">
    <property type="protein sequence ID" value="HGL17863.1"/>
    <property type="molecule type" value="Genomic_DNA"/>
</dbReference>
<dbReference type="AlphaFoldDB" id="A0A7V4E4Q5"/>
<comment type="caution">
    <text evidence="2">The sequence shown here is derived from an EMBL/GenBank/DDBJ whole genome shotgun (WGS) entry which is preliminary data.</text>
</comment>
<evidence type="ECO:0008006" key="3">
    <source>
        <dbReference type="Google" id="ProtNLM"/>
    </source>
</evidence>
<feature type="transmembrane region" description="Helical" evidence="1">
    <location>
        <begin position="293"/>
        <end position="315"/>
    </location>
</feature>
<keyword evidence="1" id="KW-0472">Membrane</keyword>
<feature type="transmembrane region" description="Helical" evidence="1">
    <location>
        <begin position="180"/>
        <end position="196"/>
    </location>
</feature>
<reference evidence="2" key="1">
    <citation type="journal article" date="2020" name="mSystems">
        <title>Genome- and Community-Level Interaction Insights into Carbon Utilization and Element Cycling Functions of Hydrothermarchaeota in Hydrothermal Sediment.</title>
        <authorList>
            <person name="Zhou Z."/>
            <person name="Liu Y."/>
            <person name="Xu W."/>
            <person name="Pan J."/>
            <person name="Luo Z.H."/>
            <person name="Li M."/>
        </authorList>
    </citation>
    <scope>NUCLEOTIDE SEQUENCE [LARGE SCALE GENOMIC DNA]</scope>
    <source>
        <strain evidence="2">SpSt-69</strain>
    </source>
</reference>
<organism evidence="2">
    <name type="scientific">candidate division WOR-3 bacterium</name>
    <dbReference type="NCBI Taxonomy" id="2052148"/>
    <lineage>
        <taxon>Bacteria</taxon>
        <taxon>Bacteria division WOR-3</taxon>
    </lineage>
</organism>
<protein>
    <recommendedName>
        <fullName evidence="3">Glycosyltransferase RgtA/B/C/D-like domain-containing protein</fullName>
    </recommendedName>
</protein>
<accession>A0A7V4E4Q5</accession>
<feature type="transmembrane region" description="Helical" evidence="1">
    <location>
        <begin position="105"/>
        <end position="124"/>
    </location>
</feature>
<name>A0A7V4E4Q5_UNCW3</name>
<keyword evidence="1" id="KW-1133">Transmembrane helix</keyword>
<proteinExistence type="predicted"/>
<feature type="transmembrane region" description="Helical" evidence="1">
    <location>
        <begin position="336"/>
        <end position="355"/>
    </location>
</feature>
<feature type="transmembrane region" description="Helical" evidence="1">
    <location>
        <begin position="202"/>
        <end position="219"/>
    </location>
</feature>
<feature type="transmembrane region" description="Helical" evidence="1">
    <location>
        <begin position="393"/>
        <end position="412"/>
    </location>
</feature>
<evidence type="ECO:0000313" key="2">
    <source>
        <dbReference type="EMBL" id="HGL17863.1"/>
    </source>
</evidence>
<feature type="transmembrane region" description="Helical" evidence="1">
    <location>
        <begin position="81"/>
        <end position="99"/>
    </location>
</feature>
<keyword evidence="1" id="KW-0812">Transmembrane</keyword>
<evidence type="ECO:0000256" key="1">
    <source>
        <dbReference type="SAM" id="Phobius"/>
    </source>
</evidence>